<sequence>MLWLYAIKLADRWELRFSLDWRIDVCHWGARQREGTERSDRFKVVLWYLRVPIDVALQTVERFSVESAMDRWDEGEWTIYGKTLLHTFSDRLKRLNGHAWLKVRVLPNDELLEVASLLQRNRNLEFEINGGTDTSALAASEISEGQFIYRSLMSLLTGKALLESEVRSVVEHNQFVLSDEQLLSLLQQGVLEGHIELTNGVAWSDAFEPRGGLSRWVRNMLATIFSSFVKERQGPIRREESCRRCGSIGEQLRVTHCERCGSECCYTCLGCLQLGRSQTCGLLIIGTRKGARLLIQAADAAVSSHAEESHIAALLERFGLAPAQRDASQLALRYLEKHWQLGKEAKGEFLLWAVTGAGKTEMMYPLVAHALYRGGRVCIATPRRDVVLELKPRIAKAFADVRVVTLYGGSEERWDPGEVTLATTHQLMRFREAFDLVVVDELDAFPFHNNPMLERAARQACAPGGAFVYLSATPPKAMQRAVRRGRLAQAIVPVRYHREPLPVPMRLTMPAVARQIAGGRLHGRLMKVIHQSLERGAQLFIFAARIRHIEGIVRLLRTALPAYIVEGTSAADARRTEKVQKFRSREINLLVTTTILERGVTVPKSDVIILDADDKLFDASSLVQMAGRAGRAKDDPHGLVYFAAPQWTKPQQEAVVQIKRMNRLAKRGGYLRTEGALQNVE</sequence>
<evidence type="ECO:0000313" key="7">
    <source>
        <dbReference type="Proteomes" id="UP000318102"/>
    </source>
</evidence>
<feature type="domain" description="Helicase C-terminal" evidence="5">
    <location>
        <begin position="524"/>
        <end position="681"/>
    </location>
</feature>
<dbReference type="GO" id="GO:0043138">
    <property type="term" value="F:3'-5' DNA helicase activity"/>
    <property type="evidence" value="ECO:0007669"/>
    <property type="project" value="TreeGrafter"/>
</dbReference>
<evidence type="ECO:0000256" key="1">
    <source>
        <dbReference type="ARBA" id="ARBA00022741"/>
    </source>
</evidence>
<dbReference type="GO" id="GO:0006310">
    <property type="term" value="P:DNA recombination"/>
    <property type="evidence" value="ECO:0007669"/>
    <property type="project" value="TreeGrafter"/>
</dbReference>
<dbReference type="PROSITE" id="PS51194">
    <property type="entry name" value="HELICASE_CTER"/>
    <property type="match status" value="1"/>
</dbReference>
<evidence type="ECO:0000259" key="4">
    <source>
        <dbReference type="PROSITE" id="PS51192"/>
    </source>
</evidence>
<keyword evidence="3" id="KW-0238">DNA-binding</keyword>
<dbReference type="SMART" id="SM00487">
    <property type="entry name" value="DEXDc"/>
    <property type="match status" value="1"/>
</dbReference>
<dbReference type="Pfam" id="PF00270">
    <property type="entry name" value="DEAD"/>
    <property type="match status" value="1"/>
</dbReference>
<keyword evidence="6" id="KW-0347">Helicase</keyword>
<accession>A0A559IP90</accession>
<dbReference type="InterPro" id="IPR014001">
    <property type="entry name" value="Helicase_ATP-bd"/>
</dbReference>
<reference evidence="6 7" key="1">
    <citation type="submission" date="2019-07" db="EMBL/GenBank/DDBJ databases">
        <authorList>
            <person name="Kim J."/>
        </authorList>
    </citation>
    <scope>NUCLEOTIDE SEQUENCE [LARGE SCALE GENOMIC DNA]</scope>
    <source>
        <strain evidence="6 7">N4</strain>
    </source>
</reference>
<keyword evidence="1" id="KW-0547">Nucleotide-binding</keyword>
<dbReference type="InterPro" id="IPR011545">
    <property type="entry name" value="DEAD/DEAH_box_helicase_dom"/>
</dbReference>
<dbReference type="Pfam" id="PF00271">
    <property type="entry name" value="Helicase_C"/>
    <property type="match status" value="1"/>
</dbReference>
<dbReference type="PROSITE" id="PS51192">
    <property type="entry name" value="HELICASE_ATP_BIND_1"/>
    <property type="match status" value="1"/>
</dbReference>
<dbReference type="GO" id="GO:0003677">
    <property type="term" value="F:DNA binding"/>
    <property type="evidence" value="ECO:0007669"/>
    <property type="project" value="UniProtKB-KW"/>
</dbReference>
<dbReference type="GO" id="GO:0006302">
    <property type="term" value="P:double-strand break repair"/>
    <property type="evidence" value="ECO:0007669"/>
    <property type="project" value="TreeGrafter"/>
</dbReference>
<organism evidence="6 7">
    <name type="scientific">Paenibacillus agilis</name>
    <dbReference type="NCBI Taxonomy" id="3020863"/>
    <lineage>
        <taxon>Bacteria</taxon>
        <taxon>Bacillati</taxon>
        <taxon>Bacillota</taxon>
        <taxon>Bacilli</taxon>
        <taxon>Bacillales</taxon>
        <taxon>Paenibacillaceae</taxon>
        <taxon>Paenibacillus</taxon>
    </lineage>
</organism>
<dbReference type="RefSeq" id="WP_144991975.1">
    <property type="nucleotide sequence ID" value="NZ_VNJK01000002.1"/>
</dbReference>
<dbReference type="PANTHER" id="PTHR30580:SF1">
    <property type="entry name" value="COMF OPERON PROTEIN 1"/>
    <property type="match status" value="1"/>
</dbReference>
<dbReference type="GO" id="GO:0005524">
    <property type="term" value="F:ATP binding"/>
    <property type="evidence" value="ECO:0007669"/>
    <property type="project" value="UniProtKB-KW"/>
</dbReference>
<evidence type="ECO:0000256" key="3">
    <source>
        <dbReference type="ARBA" id="ARBA00023125"/>
    </source>
</evidence>
<gene>
    <name evidence="6" type="ORF">FPZ44_16895</name>
</gene>
<protein>
    <submittedName>
        <fullName evidence="6">DNA/RNA helicase</fullName>
    </submittedName>
</protein>
<dbReference type="GO" id="GO:0006270">
    <property type="term" value="P:DNA replication initiation"/>
    <property type="evidence" value="ECO:0007669"/>
    <property type="project" value="TreeGrafter"/>
</dbReference>
<evidence type="ECO:0000259" key="5">
    <source>
        <dbReference type="PROSITE" id="PS51194"/>
    </source>
</evidence>
<dbReference type="Gene3D" id="3.40.50.300">
    <property type="entry name" value="P-loop containing nucleotide triphosphate hydrolases"/>
    <property type="match status" value="2"/>
</dbReference>
<keyword evidence="7" id="KW-1185">Reference proteome</keyword>
<dbReference type="Proteomes" id="UP000318102">
    <property type="component" value="Unassembled WGS sequence"/>
</dbReference>
<dbReference type="InterPro" id="IPR027417">
    <property type="entry name" value="P-loop_NTPase"/>
</dbReference>
<proteinExistence type="predicted"/>
<evidence type="ECO:0000256" key="2">
    <source>
        <dbReference type="ARBA" id="ARBA00022840"/>
    </source>
</evidence>
<feature type="domain" description="Helicase ATP-binding" evidence="4">
    <location>
        <begin position="340"/>
        <end position="492"/>
    </location>
</feature>
<comment type="caution">
    <text evidence="6">The sequence shown here is derived from an EMBL/GenBank/DDBJ whole genome shotgun (WGS) entry which is preliminary data.</text>
</comment>
<dbReference type="PANTHER" id="PTHR30580">
    <property type="entry name" value="PRIMOSOMAL PROTEIN N"/>
    <property type="match status" value="1"/>
</dbReference>
<dbReference type="OrthoDB" id="2077914at2"/>
<keyword evidence="6" id="KW-0378">Hydrolase</keyword>
<evidence type="ECO:0000313" key="6">
    <source>
        <dbReference type="EMBL" id="TVX89458.1"/>
    </source>
</evidence>
<name>A0A559IP90_9BACL</name>
<dbReference type="EMBL" id="VNJK01000002">
    <property type="protein sequence ID" value="TVX89458.1"/>
    <property type="molecule type" value="Genomic_DNA"/>
</dbReference>
<keyword evidence="2" id="KW-0067">ATP-binding</keyword>
<dbReference type="InterPro" id="IPR001650">
    <property type="entry name" value="Helicase_C-like"/>
</dbReference>
<dbReference type="SMART" id="SM00490">
    <property type="entry name" value="HELICc"/>
    <property type="match status" value="1"/>
</dbReference>
<dbReference type="AlphaFoldDB" id="A0A559IP90"/>
<dbReference type="SUPFAM" id="SSF52540">
    <property type="entry name" value="P-loop containing nucleoside triphosphate hydrolases"/>
    <property type="match status" value="1"/>
</dbReference>